<dbReference type="EMBL" id="AP026367">
    <property type="protein sequence ID" value="BDN82353.1"/>
    <property type="molecule type" value="Genomic_DNA"/>
</dbReference>
<name>A0A9N7LRP0_9MYCO</name>
<organism evidence="1 2">
    <name type="scientific">Mycobacterium pseudoshottsii</name>
    <dbReference type="NCBI Taxonomy" id="265949"/>
    <lineage>
        <taxon>Bacteria</taxon>
        <taxon>Bacillati</taxon>
        <taxon>Actinomycetota</taxon>
        <taxon>Actinomycetes</taxon>
        <taxon>Mycobacteriales</taxon>
        <taxon>Mycobacteriaceae</taxon>
        <taxon>Mycobacterium</taxon>
        <taxon>Mycobacterium ulcerans group</taxon>
    </lineage>
</organism>
<sequence length="420" mass="45574">MNLEVRPVQSQPIHHDFTQVGWGEPGESDSDVDASLNAWLSQLGDVSDRVIDLVRLAGAAYIADRLRPRGAGFSRTMRVHVHLTDVAAWTPLLAQFERLLDWVSGDAWELSASDATAPRPVLGQQPFIPPDDVPDAVSLLSGGLDSFSGAVLKGAPGLFLSHTDNPTVTGAQRRTWNWLTSNGVEGECVRLSLNEASRKRENTTRTRALLFYALAVALADARGIDRVEVPENGFTGLNLSLGNDRGGVLSTRSTHPWTMHLMQRLLDDAGIDIELVNPYEWQTKGELVRAAADVCPAFAEGLVTTLSCAKLDGRTYKGGNPNLNCGLCVACLTRRASIRAAGLEDKTPYLATILTGTSLDQLRSRRGLDVRAVMSRVEAEIDEFTLLENGPYPDDFDLSAAAELCRRGFAELAVVLAELT</sequence>
<protein>
    <recommendedName>
        <fullName evidence="3">7-cyano-7-deazaguanine synthase</fullName>
    </recommendedName>
</protein>
<dbReference type="InterPro" id="IPR014729">
    <property type="entry name" value="Rossmann-like_a/b/a_fold"/>
</dbReference>
<dbReference type="Gene3D" id="3.40.50.620">
    <property type="entry name" value="HUPs"/>
    <property type="match status" value="1"/>
</dbReference>
<dbReference type="RefSeq" id="WP_036426645.1">
    <property type="nucleotide sequence ID" value="NZ_AP026367.1"/>
</dbReference>
<accession>A0A9N7LRP0</accession>
<reference evidence="1" key="1">
    <citation type="submission" date="2022-06" db="EMBL/GenBank/DDBJ databases">
        <title>Complete genome sequence of Mycobacterium pseudoshottsii NJB1907-Z4.</title>
        <authorList>
            <person name="Komine T."/>
            <person name="Fukano H."/>
            <person name="Wada S."/>
        </authorList>
    </citation>
    <scope>NUCLEOTIDE SEQUENCE</scope>
    <source>
        <strain evidence="1">NJB1907-Z4</strain>
    </source>
</reference>
<evidence type="ECO:0000313" key="2">
    <source>
        <dbReference type="Proteomes" id="UP001058626"/>
    </source>
</evidence>
<dbReference type="Proteomes" id="UP001058626">
    <property type="component" value="Chromosome"/>
</dbReference>
<evidence type="ECO:0008006" key="3">
    <source>
        <dbReference type="Google" id="ProtNLM"/>
    </source>
</evidence>
<dbReference type="SUPFAM" id="SSF52402">
    <property type="entry name" value="Adenine nucleotide alpha hydrolases-like"/>
    <property type="match status" value="1"/>
</dbReference>
<dbReference type="AlphaFoldDB" id="A0A9N7LRP0"/>
<gene>
    <name evidence="1" type="ORF">NJB1907Z4_C25680</name>
</gene>
<evidence type="ECO:0000313" key="1">
    <source>
        <dbReference type="EMBL" id="BDN82353.1"/>
    </source>
</evidence>
<proteinExistence type="predicted"/>
<keyword evidence="2" id="KW-1185">Reference proteome</keyword>